<organism evidence="2 3">
    <name type="scientific">Pseudomonas lactucae</name>
    <dbReference type="NCBI Taxonomy" id="2813360"/>
    <lineage>
        <taxon>Bacteria</taxon>
        <taxon>Pseudomonadati</taxon>
        <taxon>Pseudomonadota</taxon>
        <taxon>Gammaproteobacteria</taxon>
        <taxon>Pseudomonadales</taxon>
        <taxon>Pseudomonadaceae</taxon>
        <taxon>Pseudomonas</taxon>
    </lineage>
</organism>
<sequence>MTLSIDPGLIHIYETWHATVRVRDLTATAALYGEDAVFETPLVLAVYPDHGSGILIGRATIQRFMEDSVRRFPSDLAEWYRSDKAFINGRQLTWEYPRKTPKGEQIDLMEMMEIDNGLITCHRVYWGWYGIRLLLPALAKAQAL</sequence>
<feature type="domain" description="SnoaL-like" evidence="1">
    <location>
        <begin position="14"/>
        <end position="122"/>
    </location>
</feature>
<protein>
    <submittedName>
        <fullName evidence="2">Nuclear transport factor 2 family protein</fullName>
    </submittedName>
</protein>
<dbReference type="AlphaFoldDB" id="A0A9X1C576"/>
<dbReference type="Pfam" id="PF12680">
    <property type="entry name" value="SnoaL_2"/>
    <property type="match status" value="1"/>
</dbReference>
<proteinExistence type="predicted"/>
<dbReference type="SUPFAM" id="SSF54427">
    <property type="entry name" value="NTF2-like"/>
    <property type="match status" value="1"/>
</dbReference>
<evidence type="ECO:0000313" key="2">
    <source>
        <dbReference type="EMBL" id="MBN2975755.1"/>
    </source>
</evidence>
<dbReference type="RefSeq" id="WP_205489464.1">
    <property type="nucleotide sequence ID" value="NZ_JAFHKI010000024.1"/>
</dbReference>
<evidence type="ECO:0000313" key="3">
    <source>
        <dbReference type="Proteomes" id="UP001154860"/>
    </source>
</evidence>
<dbReference type="InterPro" id="IPR032710">
    <property type="entry name" value="NTF2-like_dom_sf"/>
</dbReference>
<dbReference type="Gene3D" id="3.10.450.50">
    <property type="match status" value="1"/>
</dbReference>
<name>A0A9X1C576_9PSED</name>
<dbReference type="InterPro" id="IPR037401">
    <property type="entry name" value="SnoaL-like"/>
</dbReference>
<reference evidence="2 3" key="2">
    <citation type="journal article" date="2023" name="Plant Pathol.">
        <title>Dismantling and reorganizing Pseudomonas marginalis sensu#lato.</title>
        <authorList>
            <person name="Sawada H."/>
            <person name="Fujikawa T."/>
            <person name="Satou M."/>
        </authorList>
    </citation>
    <scope>NUCLEOTIDE SEQUENCE [LARGE SCALE GENOMIC DNA]</scope>
    <source>
        <strain evidence="2 3">MAFF 301381</strain>
    </source>
</reference>
<comment type="caution">
    <text evidence="2">The sequence shown here is derived from an EMBL/GenBank/DDBJ whole genome shotgun (WGS) entry which is preliminary data.</text>
</comment>
<dbReference type="Proteomes" id="UP001154860">
    <property type="component" value="Unassembled WGS sequence"/>
</dbReference>
<accession>A0A9X1C576</accession>
<dbReference type="EMBL" id="JAFHKJ010000028">
    <property type="protein sequence ID" value="MBN2975755.1"/>
    <property type="molecule type" value="Genomic_DNA"/>
</dbReference>
<keyword evidence="3" id="KW-1185">Reference proteome</keyword>
<evidence type="ECO:0000259" key="1">
    <source>
        <dbReference type="Pfam" id="PF12680"/>
    </source>
</evidence>
<reference evidence="2 3" key="1">
    <citation type="journal article" date="2021" name="Int. J. Syst. Evol. Microbiol.">
        <title>Pseudomonas lactucae sp. nov., a pathogen causing bacterial rot of lettuce in Japan.</title>
        <authorList>
            <person name="Sawada H."/>
            <person name="Fujikawa T."/>
            <person name="Satou M."/>
        </authorList>
    </citation>
    <scope>NUCLEOTIDE SEQUENCE [LARGE SCALE GENOMIC DNA]</scope>
    <source>
        <strain evidence="2 3">MAFF 301381</strain>
    </source>
</reference>
<gene>
    <name evidence="2" type="ORF">JWR99_07075</name>
</gene>